<dbReference type="PANTHER" id="PTHR34220:SF7">
    <property type="entry name" value="SENSOR HISTIDINE KINASE YPDA"/>
    <property type="match status" value="1"/>
</dbReference>
<dbReference type="PANTHER" id="PTHR34220">
    <property type="entry name" value="SENSOR HISTIDINE KINASE YPDA"/>
    <property type="match status" value="1"/>
</dbReference>
<dbReference type="STRING" id="106634.TVD_13425"/>
<protein>
    <submittedName>
        <fullName evidence="1">Histidine kinase</fullName>
    </submittedName>
</protein>
<reference evidence="1 2" key="1">
    <citation type="submission" date="2015-04" db="EMBL/GenBank/DDBJ databases">
        <title>Complete Sequence for the Genome of the Thioalkalivibrio versutus D301.</title>
        <authorList>
            <person name="Mu T."/>
            <person name="Zhou J."/>
            <person name="Xu X."/>
        </authorList>
    </citation>
    <scope>NUCLEOTIDE SEQUENCE [LARGE SCALE GENOMIC DNA]</scope>
    <source>
        <strain evidence="1 2">D301</strain>
    </source>
</reference>
<dbReference type="SUPFAM" id="SSF55874">
    <property type="entry name" value="ATPase domain of HSP90 chaperone/DNA topoisomerase II/histidine kinase"/>
    <property type="match status" value="1"/>
</dbReference>
<dbReference type="Gene3D" id="3.30.565.10">
    <property type="entry name" value="Histidine kinase-like ATPase, C-terminal domain"/>
    <property type="match status" value="1"/>
</dbReference>
<sequence length="343" mass="37847">MAQGETTRDTTGELSPLPDFCSAETLLRVLMVAVLLALAVALLRGGGQDWLSALALHALFIFWVALTSLLILCGLKRSLHRLPLTAQIVLPPLVPIANTAIVYRLAEELVLADPALRWPVIGVATILSLMAMHYLYLQAAWQRETRAVAAAREQAMRARLRPHFLYNSMNTIAGLCRSDPARAEQITLDLADLFRATFATGDRHSLREELDLVRAFLEIEQTRFGERLVLDWDCPDHPGLDLDVPTLILQPLAENAIQHGIAPARGAGRIWVRCRMDSGRVTVTIGNTVDPHARGEGTGTATDAVRLRLQHAFGGQVHFEAEAEAERFEVRIRLPLANRGETT</sequence>
<keyword evidence="1" id="KW-0808">Transferase</keyword>
<dbReference type="Pfam" id="PF06580">
    <property type="entry name" value="His_kinase"/>
    <property type="match status" value="1"/>
</dbReference>
<dbReference type="InterPro" id="IPR036890">
    <property type="entry name" value="HATPase_C_sf"/>
</dbReference>
<dbReference type="OrthoDB" id="2514702at2"/>
<dbReference type="AlphaFoldDB" id="A0A0G3G4Y4"/>
<dbReference type="EMBL" id="CP011367">
    <property type="protein sequence ID" value="AKJ96298.1"/>
    <property type="molecule type" value="Genomic_DNA"/>
</dbReference>
<evidence type="ECO:0000313" key="2">
    <source>
        <dbReference type="Proteomes" id="UP000064201"/>
    </source>
</evidence>
<dbReference type="GO" id="GO:0016020">
    <property type="term" value="C:membrane"/>
    <property type="evidence" value="ECO:0007669"/>
    <property type="project" value="InterPro"/>
</dbReference>
<dbReference type="RefSeq" id="WP_018168812.1">
    <property type="nucleotide sequence ID" value="NZ_CP011367.1"/>
</dbReference>
<keyword evidence="1" id="KW-0418">Kinase</keyword>
<dbReference type="PATRIC" id="fig|106634.4.peg.2740"/>
<gene>
    <name evidence="1" type="ORF">TVD_13425</name>
</gene>
<keyword evidence="2" id="KW-1185">Reference proteome</keyword>
<name>A0A0G3G4Y4_9GAMM</name>
<dbReference type="GO" id="GO:0000155">
    <property type="term" value="F:phosphorelay sensor kinase activity"/>
    <property type="evidence" value="ECO:0007669"/>
    <property type="project" value="InterPro"/>
</dbReference>
<dbReference type="InterPro" id="IPR050640">
    <property type="entry name" value="Bact_2-comp_sensor_kinase"/>
</dbReference>
<organism evidence="1 2">
    <name type="scientific">Thioalkalivibrio versutus</name>
    <dbReference type="NCBI Taxonomy" id="106634"/>
    <lineage>
        <taxon>Bacteria</taxon>
        <taxon>Pseudomonadati</taxon>
        <taxon>Pseudomonadota</taxon>
        <taxon>Gammaproteobacteria</taxon>
        <taxon>Chromatiales</taxon>
        <taxon>Ectothiorhodospiraceae</taxon>
        <taxon>Thioalkalivibrio</taxon>
    </lineage>
</organism>
<dbReference type="KEGG" id="tvr:TVD_13425"/>
<proteinExistence type="predicted"/>
<dbReference type="Proteomes" id="UP000064201">
    <property type="component" value="Chromosome"/>
</dbReference>
<accession>A0A0G3G4Y4</accession>
<dbReference type="InterPro" id="IPR010559">
    <property type="entry name" value="Sig_transdc_His_kin_internal"/>
</dbReference>
<evidence type="ECO:0000313" key="1">
    <source>
        <dbReference type="EMBL" id="AKJ96298.1"/>
    </source>
</evidence>